<reference evidence="3 4" key="1">
    <citation type="journal article" date="2015" name="Antonie Van Leeuwenhoek">
        <title>Lampropedia puyangensis sp. nov., isolated from symptomatic bark of Populus ? euramericana canker and emended description of Lampropedia hyalina (Ehrenberg 1832) Lee et al. 2004.</title>
        <authorList>
            <person name="Li Y."/>
            <person name="Wang T."/>
            <person name="Piao C.G."/>
            <person name="Wang L.F."/>
            <person name="Tian G.Z."/>
            <person name="Zhu T.H."/>
            <person name="Guo M.W."/>
        </authorList>
    </citation>
    <scope>NUCLEOTIDE SEQUENCE [LARGE SCALE GENOMIC DNA]</scope>
    <source>
        <strain evidence="3 4">2-bin</strain>
    </source>
</reference>
<dbReference type="Proteomes" id="UP000308917">
    <property type="component" value="Unassembled WGS sequence"/>
</dbReference>
<organism evidence="3 4">
    <name type="scientific">Lampropedia puyangensis</name>
    <dbReference type="NCBI Taxonomy" id="1330072"/>
    <lineage>
        <taxon>Bacteria</taxon>
        <taxon>Pseudomonadati</taxon>
        <taxon>Pseudomonadota</taxon>
        <taxon>Betaproteobacteria</taxon>
        <taxon>Burkholderiales</taxon>
        <taxon>Comamonadaceae</taxon>
        <taxon>Lampropedia</taxon>
    </lineage>
</organism>
<dbReference type="EMBL" id="STFG01000051">
    <property type="protein sequence ID" value="THT95307.1"/>
    <property type="molecule type" value="Genomic_DNA"/>
</dbReference>
<dbReference type="PANTHER" id="PTHR46609:SF6">
    <property type="entry name" value="EXONUCLEASE, PHAGE-TYPE_RECB, C-TERMINAL DOMAIN-CONTAINING PROTEIN-RELATED"/>
    <property type="match status" value="1"/>
</dbReference>
<keyword evidence="3" id="KW-0255">Endonuclease</keyword>
<feature type="region of interest" description="Disordered" evidence="1">
    <location>
        <begin position="1"/>
        <end position="28"/>
    </location>
</feature>
<evidence type="ECO:0000313" key="3">
    <source>
        <dbReference type="EMBL" id="THT95307.1"/>
    </source>
</evidence>
<evidence type="ECO:0000259" key="2">
    <source>
        <dbReference type="Pfam" id="PF09588"/>
    </source>
</evidence>
<keyword evidence="4" id="KW-1185">Reference proteome</keyword>
<name>A0A4S8EL42_9BURK</name>
<dbReference type="InterPro" id="IPR051703">
    <property type="entry name" value="NF-kappa-B_Signaling_Reg"/>
</dbReference>
<comment type="caution">
    <text evidence="3">The sequence shown here is derived from an EMBL/GenBank/DDBJ whole genome shotgun (WGS) entry which is preliminary data.</text>
</comment>
<dbReference type="PANTHER" id="PTHR46609">
    <property type="entry name" value="EXONUCLEASE, PHAGE-TYPE/RECB, C-TERMINAL DOMAIN-CONTAINING PROTEIN"/>
    <property type="match status" value="1"/>
</dbReference>
<dbReference type="Gene3D" id="3.90.320.10">
    <property type="match status" value="1"/>
</dbReference>
<gene>
    <name evidence="3" type="ORF">E9531_17290</name>
</gene>
<keyword evidence="3" id="KW-0540">Nuclease</keyword>
<evidence type="ECO:0000256" key="1">
    <source>
        <dbReference type="SAM" id="MobiDB-lite"/>
    </source>
</evidence>
<dbReference type="RefSeq" id="WP_136575014.1">
    <property type="nucleotide sequence ID" value="NZ_STFG01000051.1"/>
</dbReference>
<dbReference type="NCBIfam" id="TIGR03033">
    <property type="entry name" value="phage_rel_nuc"/>
    <property type="match status" value="1"/>
</dbReference>
<dbReference type="InterPro" id="IPR017482">
    <property type="entry name" value="Lambda-type_endonuclease"/>
</dbReference>
<dbReference type="SUPFAM" id="SSF52980">
    <property type="entry name" value="Restriction endonuclease-like"/>
    <property type="match status" value="1"/>
</dbReference>
<keyword evidence="3" id="KW-0378">Hydrolase</keyword>
<dbReference type="AlphaFoldDB" id="A0A4S8EL42"/>
<dbReference type="OrthoDB" id="46225at2"/>
<feature type="compositionally biased region" description="Low complexity" evidence="1">
    <location>
        <begin position="17"/>
        <end position="27"/>
    </location>
</feature>
<dbReference type="InterPro" id="IPR011335">
    <property type="entry name" value="Restrct_endonuc-II-like"/>
</dbReference>
<evidence type="ECO:0000313" key="4">
    <source>
        <dbReference type="Proteomes" id="UP000308917"/>
    </source>
</evidence>
<sequence>MSQFSSTVEPTERVLRSRSSSNGSTTRPALRLVKTNDLSRDEWLDVRMQGIGSSDAASAVGLNPYCSQLELWMVKTGRQHLLPQDDSNDESSPMYWGTLLEPIVAAHYTKRTGNKVRRVNAVLQHPEHPWMLANIDREVVGSSDVQILECKTAGLNGARLWKDGVPEYIQLQVMHQLAVTGKQAADVAVLICGQELQVHRIERDETMIAQLIALEQQFWSLVTTNQEPNADGSDSADLALRCLYPKDAGSIVDWKADPSMSATFGDLLDVRSQLTKYQEQESQLKQTIQQAMGSASVALFETGSVSWKQAKESSSIDTKKLAQDQPELIAQYTQT</sequence>
<protein>
    <submittedName>
        <fullName evidence="3">Endonuclease</fullName>
    </submittedName>
</protein>
<accession>A0A4S8EL42</accession>
<feature type="non-terminal residue" evidence="3">
    <location>
        <position position="335"/>
    </location>
</feature>
<dbReference type="Pfam" id="PF09588">
    <property type="entry name" value="YqaJ"/>
    <property type="match status" value="1"/>
</dbReference>
<feature type="domain" description="YqaJ viral recombinase" evidence="2">
    <location>
        <begin position="42"/>
        <end position="183"/>
    </location>
</feature>
<dbReference type="InterPro" id="IPR019080">
    <property type="entry name" value="YqaJ_viral_recombinase"/>
</dbReference>
<dbReference type="InterPro" id="IPR011604">
    <property type="entry name" value="PDDEXK-like_dom_sf"/>
</dbReference>
<proteinExistence type="predicted"/>
<dbReference type="GO" id="GO:0004519">
    <property type="term" value="F:endonuclease activity"/>
    <property type="evidence" value="ECO:0007669"/>
    <property type="project" value="UniProtKB-KW"/>
</dbReference>